<feature type="region of interest" description="Disordered" evidence="5">
    <location>
        <begin position="1"/>
        <end position="40"/>
    </location>
</feature>
<feature type="compositionally biased region" description="Polar residues" evidence="5">
    <location>
        <begin position="1401"/>
        <end position="1419"/>
    </location>
</feature>
<dbReference type="GO" id="GO:0005524">
    <property type="term" value="F:ATP binding"/>
    <property type="evidence" value="ECO:0007669"/>
    <property type="project" value="UniProtKB-KW"/>
</dbReference>
<organism evidence="9 10">
    <name type="scientific">Lolium multiflorum</name>
    <name type="common">Italian ryegrass</name>
    <name type="synonym">Lolium perenne subsp. multiflorum</name>
    <dbReference type="NCBI Taxonomy" id="4521"/>
    <lineage>
        <taxon>Eukaryota</taxon>
        <taxon>Viridiplantae</taxon>
        <taxon>Streptophyta</taxon>
        <taxon>Embryophyta</taxon>
        <taxon>Tracheophyta</taxon>
        <taxon>Spermatophyta</taxon>
        <taxon>Magnoliopsida</taxon>
        <taxon>Liliopsida</taxon>
        <taxon>Poales</taxon>
        <taxon>Poaceae</taxon>
        <taxon>BOP clade</taxon>
        <taxon>Pooideae</taxon>
        <taxon>Poodae</taxon>
        <taxon>Poeae</taxon>
        <taxon>Poeae Chloroplast Group 2 (Poeae type)</taxon>
        <taxon>Loliodinae</taxon>
        <taxon>Loliinae</taxon>
        <taxon>Lolium</taxon>
    </lineage>
</organism>
<dbReference type="PANTHER" id="PTHR10887">
    <property type="entry name" value="DNA2/NAM7 HELICASE FAMILY"/>
    <property type="match status" value="1"/>
</dbReference>
<dbReference type="Gene3D" id="3.40.50.300">
    <property type="entry name" value="P-loop containing nucleotide triphosphate hydrolases"/>
    <property type="match status" value="2"/>
</dbReference>
<dbReference type="InterPro" id="IPR027417">
    <property type="entry name" value="P-loop_NTPase"/>
</dbReference>
<dbReference type="InterPro" id="IPR041679">
    <property type="entry name" value="DNA2/NAM7-like_C"/>
</dbReference>
<evidence type="ECO:0000313" key="9">
    <source>
        <dbReference type="EMBL" id="KAK1602296.1"/>
    </source>
</evidence>
<keyword evidence="2" id="KW-0378">Hydrolase</keyword>
<feature type="domain" description="DNA2/NAM7 helicase helicase" evidence="6">
    <location>
        <begin position="348"/>
        <end position="711"/>
    </location>
</feature>
<feature type="compositionally biased region" description="Basic and acidic residues" evidence="5">
    <location>
        <begin position="1251"/>
        <end position="1261"/>
    </location>
</feature>
<evidence type="ECO:0000259" key="7">
    <source>
        <dbReference type="Pfam" id="PF13087"/>
    </source>
</evidence>
<feature type="compositionally biased region" description="Polar residues" evidence="5">
    <location>
        <begin position="992"/>
        <end position="1006"/>
    </location>
</feature>
<feature type="compositionally biased region" description="Basic and acidic residues" evidence="5">
    <location>
        <begin position="1320"/>
        <end position="1340"/>
    </location>
</feature>
<dbReference type="EMBL" id="JAUUTY010000283">
    <property type="protein sequence ID" value="KAK1602296.1"/>
    <property type="molecule type" value="Genomic_DNA"/>
</dbReference>
<dbReference type="Pfam" id="PF13086">
    <property type="entry name" value="AAA_11"/>
    <property type="match status" value="1"/>
</dbReference>
<accession>A0AAD8QGK9</accession>
<dbReference type="GO" id="GO:0016787">
    <property type="term" value="F:hydrolase activity"/>
    <property type="evidence" value="ECO:0007669"/>
    <property type="project" value="UniProtKB-KW"/>
</dbReference>
<dbReference type="InterPro" id="IPR047187">
    <property type="entry name" value="SF1_C_Upf1"/>
</dbReference>
<feature type="compositionally biased region" description="Polar residues" evidence="5">
    <location>
        <begin position="1171"/>
        <end position="1182"/>
    </location>
</feature>
<evidence type="ECO:0000259" key="8">
    <source>
        <dbReference type="Pfam" id="PF20073"/>
    </source>
</evidence>
<protein>
    <recommendedName>
        <fullName evidence="11">P-loop containing nucleoside triphosphate hydrolase superfamily protein</fullName>
    </recommendedName>
</protein>
<name>A0AAD8QGK9_LOLMU</name>
<dbReference type="FunFam" id="3.40.50.300:FF:000326">
    <property type="entry name" value="P-loop containing nucleoside triphosphate hydrolase"/>
    <property type="match status" value="1"/>
</dbReference>
<feature type="region of interest" description="Disordered" evidence="5">
    <location>
        <begin position="1083"/>
        <end position="1128"/>
    </location>
</feature>
<reference evidence="9" key="1">
    <citation type="submission" date="2023-07" db="EMBL/GenBank/DDBJ databases">
        <title>A chromosome-level genome assembly of Lolium multiflorum.</title>
        <authorList>
            <person name="Chen Y."/>
            <person name="Copetti D."/>
            <person name="Kolliker R."/>
            <person name="Studer B."/>
        </authorList>
    </citation>
    <scope>NUCLEOTIDE SEQUENCE</scope>
    <source>
        <strain evidence="9">02402/16</strain>
        <tissue evidence="9">Leaf</tissue>
    </source>
</reference>
<dbReference type="Pfam" id="PF13087">
    <property type="entry name" value="AAA_12"/>
    <property type="match status" value="1"/>
</dbReference>
<feature type="domain" description="DUF6469" evidence="8">
    <location>
        <begin position="117"/>
        <end position="198"/>
    </location>
</feature>
<dbReference type="InterPro" id="IPR045055">
    <property type="entry name" value="DNA2/NAM7-like"/>
</dbReference>
<keyword evidence="10" id="KW-1185">Reference proteome</keyword>
<dbReference type="InterPro" id="IPR045529">
    <property type="entry name" value="DUF6469"/>
</dbReference>
<dbReference type="InterPro" id="IPR041677">
    <property type="entry name" value="DNA2/NAM7_AAA_11"/>
</dbReference>
<evidence type="ECO:0008006" key="11">
    <source>
        <dbReference type="Google" id="ProtNLM"/>
    </source>
</evidence>
<dbReference type="GO" id="GO:0005694">
    <property type="term" value="C:chromosome"/>
    <property type="evidence" value="ECO:0007669"/>
    <property type="project" value="UniProtKB-ARBA"/>
</dbReference>
<evidence type="ECO:0000259" key="6">
    <source>
        <dbReference type="Pfam" id="PF13086"/>
    </source>
</evidence>
<keyword evidence="1" id="KW-0547">Nucleotide-binding</keyword>
<dbReference type="SUPFAM" id="SSF52540">
    <property type="entry name" value="P-loop containing nucleoside triphosphate hydrolases"/>
    <property type="match status" value="1"/>
</dbReference>
<feature type="region of interest" description="Disordered" evidence="5">
    <location>
        <begin position="1148"/>
        <end position="1470"/>
    </location>
</feature>
<proteinExistence type="predicted"/>
<feature type="compositionally biased region" description="Polar residues" evidence="5">
    <location>
        <begin position="269"/>
        <end position="279"/>
    </location>
</feature>
<dbReference type="Pfam" id="PF20073">
    <property type="entry name" value="DUF6469"/>
    <property type="match status" value="1"/>
</dbReference>
<sequence>MRRPNDAGSGGDAGDWRRGGDPAESSHAFDGSDDEPTTTVVSSSDSLWQWRSQGLSEVVLSWSVDQILNKDLLRDKVSKIPQTFNSMEHYMTSFFGPLLEEVRGDMCSSMEDISGAPYARLLSINAMRKGNGMYEIKFDRWKGVFPGSGADGYRPKAADILLISETRPANQSDILKQSKSCVIVWINKVQGNKMTVKASRRMEIGADGDERHPMGVNKYEKLHAEDLDKSWEILDQEAMQKSINSRLNEKNRKEPPKGRKSLEKCSDPLEQNGTGMSGNSSRRWSFYAMNLTNMITYDRVWITLRRGLTMQSDVILNMLGKNNYAIRHCRHCSNESHGEIKDDLCNFKLNDSQLDAVASCISATNCPHRSSSVGLIWGPPGTGKTTTLAVMLHMLLMKKQRILACAPTNMAVLQVASRLIGLVENFSLSHHYSLGDIILFGNKDRLHIGKELSKIYLDDRVKSLLRCFNREVGWKHCVDSVLKFLTNCISRYKMSLDIEASSDDCNPTFKKYFTSKFSILAKELVACIDTFFDHLPADTLGKNFEKMMFVKSMIYKLQQLVCADDVSDERLFTIFEPSDELSDPSIDHDGLKDDATEDLPDYDISLDNPLEINSKCIKTLMDLSKMRLPCEENESSIRDLCLKQAKLIFCTASGSFELFRLQGVMPISILVIDEAAQLKEAESLVPLLLPGIKHVLLIGDENQLSSLVKSKIAKDAAFGRSLYERWCEMGYDKHLLEVQYRMHPYINKFPNANFYGNRISDGPSVKREDYTKSYLPGRIYGAYSFIHIENDMEMLDDLGQSSKNMVEVAVAANIIERLAKECWEKKQRTNVGVISPYTAQVIAMQERIGRKFEKHEFLSVTVKSIDGFQGGEEDIIIISTVRSNKDGKVGFLSDAGRINVALTRAKYCLWILGNGTTLLASNSIWAELVKDSIKRECYFDALKDKNLAETMRLATKRSGRTFDATGVPSWSVRARGDLTVAGSSPPIRRSQLPVSGSARSINNSYDSRPDGHDLRSNASRPNRSSFLAPREDMQRTHFQQHRTFSGGDYYNQSRGVPANQYGPDRCRPSCDKYGAPEGFRGQSERHLGQRHHNRTVQEPLCSTSQTGNGRFAPGSVRRAGSHNPNGILGAWQPSGGYCNRDIQNRTASPLWPVSSQRRSSSYGNADPHLWSMNNERQLSSHPQRAPYTYRGRAPPRGVAGRGIGRPSFHERLTRGGRDEHASNNRMEQPHSGRQHSTSEAVSRGLPVPEQRGVKRDWHDAEASDSPQQNNTKVRPAVESADGPHRQGQDCSSGAASNKLAAPEQPEMEVDGCKVGASDPPRQDKTEVRSESAYEPDRQPHDGSSGAEPSCLPRQDNTEARLQSSDQPHGKPQDTIPGAAPNELPVPDQPEMKGVECEAEPSDSTYQGRNTEASPGNSDQPPHLPEDTSSDTAPRQLAASEQGGMDIDSRKAEATGIPDINIRLESVEPDS</sequence>
<feature type="compositionally biased region" description="Basic and acidic residues" evidence="5">
    <location>
        <begin position="247"/>
        <end position="267"/>
    </location>
</feature>
<dbReference type="GO" id="GO:0004386">
    <property type="term" value="F:helicase activity"/>
    <property type="evidence" value="ECO:0007669"/>
    <property type="project" value="UniProtKB-KW"/>
</dbReference>
<keyword evidence="3" id="KW-0347">Helicase</keyword>
<evidence type="ECO:0000313" key="10">
    <source>
        <dbReference type="Proteomes" id="UP001231189"/>
    </source>
</evidence>
<feature type="compositionally biased region" description="Polar residues" evidence="5">
    <location>
        <begin position="1153"/>
        <end position="1163"/>
    </location>
</feature>
<evidence type="ECO:0000256" key="1">
    <source>
        <dbReference type="ARBA" id="ARBA00022741"/>
    </source>
</evidence>
<comment type="caution">
    <text evidence="9">The sequence shown here is derived from an EMBL/GenBank/DDBJ whole genome shotgun (WGS) entry which is preliminary data.</text>
</comment>
<gene>
    <name evidence="9" type="ORF">QYE76_016341</name>
</gene>
<dbReference type="Proteomes" id="UP001231189">
    <property type="component" value="Unassembled WGS sequence"/>
</dbReference>
<feature type="region of interest" description="Disordered" evidence="5">
    <location>
        <begin position="980"/>
        <end position="1036"/>
    </location>
</feature>
<evidence type="ECO:0000256" key="3">
    <source>
        <dbReference type="ARBA" id="ARBA00022806"/>
    </source>
</evidence>
<feature type="region of interest" description="Disordered" evidence="5">
    <location>
        <begin position="242"/>
        <end position="279"/>
    </location>
</feature>
<evidence type="ECO:0000256" key="5">
    <source>
        <dbReference type="SAM" id="MobiDB-lite"/>
    </source>
</evidence>
<dbReference type="CDD" id="cd18808">
    <property type="entry name" value="SF1_C_Upf1"/>
    <property type="match status" value="1"/>
</dbReference>
<evidence type="ECO:0000256" key="4">
    <source>
        <dbReference type="ARBA" id="ARBA00022840"/>
    </source>
</evidence>
<feature type="compositionally biased region" description="Basic and acidic residues" evidence="5">
    <location>
        <begin position="1207"/>
        <end position="1230"/>
    </location>
</feature>
<evidence type="ECO:0000256" key="2">
    <source>
        <dbReference type="ARBA" id="ARBA00022801"/>
    </source>
</evidence>
<keyword evidence="4" id="KW-0067">ATP-binding</keyword>
<feature type="compositionally biased region" description="Polar residues" evidence="5">
    <location>
        <begin position="1016"/>
        <end position="1025"/>
    </location>
</feature>
<dbReference type="PANTHER" id="PTHR10887:SF520">
    <property type="entry name" value="P-LOOP CONTAINING NUCLEOSIDE TRIPHOSPHATE HYDROLASE SUPERFAMILY PROTEIN"/>
    <property type="match status" value="1"/>
</dbReference>
<feature type="domain" description="DNA2/NAM7 helicase-like C-terminal" evidence="7">
    <location>
        <begin position="719"/>
        <end position="914"/>
    </location>
</feature>